<reference evidence="1" key="1">
    <citation type="submission" date="2023-06" db="EMBL/GenBank/DDBJ databases">
        <authorList>
            <consortium name="Lawrence Berkeley National Laboratory"/>
            <person name="Ahrendt S."/>
            <person name="Sahu N."/>
            <person name="Indic B."/>
            <person name="Wong-Bajracharya J."/>
            <person name="Merenyi Z."/>
            <person name="Ke H.-M."/>
            <person name="Monk M."/>
            <person name="Kocsube S."/>
            <person name="Drula E."/>
            <person name="Lipzen A."/>
            <person name="Balint B."/>
            <person name="Henrissat B."/>
            <person name="Andreopoulos B."/>
            <person name="Martin F.M."/>
            <person name="Harder C.B."/>
            <person name="Rigling D."/>
            <person name="Ford K.L."/>
            <person name="Foster G.D."/>
            <person name="Pangilinan J."/>
            <person name="Papanicolaou A."/>
            <person name="Barry K."/>
            <person name="LaButti K."/>
            <person name="Viragh M."/>
            <person name="Koriabine M."/>
            <person name="Yan M."/>
            <person name="Riley R."/>
            <person name="Champramary S."/>
            <person name="Plett K.L."/>
            <person name="Tsai I.J."/>
            <person name="Slot J."/>
            <person name="Sipos G."/>
            <person name="Plett J."/>
            <person name="Nagy L.G."/>
            <person name="Grigoriev I.V."/>
        </authorList>
    </citation>
    <scope>NUCLEOTIDE SEQUENCE</scope>
    <source>
        <strain evidence="1">ICMP 16352</strain>
    </source>
</reference>
<proteinExistence type="predicted"/>
<dbReference type="Proteomes" id="UP001175227">
    <property type="component" value="Unassembled WGS sequence"/>
</dbReference>
<gene>
    <name evidence="1" type="ORF">IW261DRAFT_1522871</name>
</gene>
<dbReference type="AlphaFoldDB" id="A0AA39U2G6"/>
<dbReference type="EMBL" id="JAUEPR010000091">
    <property type="protein sequence ID" value="KAK0465720.1"/>
    <property type="molecule type" value="Genomic_DNA"/>
</dbReference>
<sequence>ASVQDCLGPWMTRYRQWDGRIRIERWLSHSLGNEVCAVTSYSVTEQHGPGGRSRREKRRSIPGEQPCLCADTAWNDKADGPGRVYVEAGGRIIVTVDQSLTPHRDKENWGEGLLRISRHGGRFHSERTFILCGTFRFHPNINTKASLVEQHNSVSTQCIMLPCDAFVDHALNVVYRFLVFTIHTKAHCNSTTSSVSSPLAPQP</sequence>
<protein>
    <submittedName>
        <fullName evidence="1">Uncharacterized protein</fullName>
    </submittedName>
</protein>
<feature type="non-terminal residue" evidence="1">
    <location>
        <position position="203"/>
    </location>
</feature>
<organism evidence="1 2">
    <name type="scientific">Armillaria novae-zelandiae</name>
    <dbReference type="NCBI Taxonomy" id="153914"/>
    <lineage>
        <taxon>Eukaryota</taxon>
        <taxon>Fungi</taxon>
        <taxon>Dikarya</taxon>
        <taxon>Basidiomycota</taxon>
        <taxon>Agaricomycotina</taxon>
        <taxon>Agaricomycetes</taxon>
        <taxon>Agaricomycetidae</taxon>
        <taxon>Agaricales</taxon>
        <taxon>Marasmiineae</taxon>
        <taxon>Physalacriaceae</taxon>
        <taxon>Armillaria</taxon>
    </lineage>
</organism>
<name>A0AA39U2G6_9AGAR</name>
<evidence type="ECO:0000313" key="2">
    <source>
        <dbReference type="Proteomes" id="UP001175227"/>
    </source>
</evidence>
<comment type="caution">
    <text evidence="1">The sequence shown here is derived from an EMBL/GenBank/DDBJ whole genome shotgun (WGS) entry which is preliminary data.</text>
</comment>
<accession>A0AA39U2G6</accession>
<evidence type="ECO:0000313" key="1">
    <source>
        <dbReference type="EMBL" id="KAK0465720.1"/>
    </source>
</evidence>
<keyword evidence="2" id="KW-1185">Reference proteome</keyword>